<reference evidence="11 12" key="1">
    <citation type="submission" date="2017-02" db="EMBL/GenBank/DDBJ databases">
        <title>Whole genome sequencing of Rhodanobacter lindaniclasticus DSM 17932.</title>
        <authorList>
            <person name="Kumar S."/>
            <person name="Patil P."/>
            <person name="Patil P.B."/>
        </authorList>
    </citation>
    <scope>NUCLEOTIDE SEQUENCE [LARGE SCALE GENOMIC DNA]</scope>
    <source>
        <strain evidence="11 12">DSM 17932</strain>
    </source>
</reference>
<keyword evidence="6 10" id="KW-0812">Transmembrane</keyword>
<comment type="subunit">
    <text evidence="10">The Tol-Pal system is composed of five core proteins: the inner membrane proteins TolA, TolQ and TolR, the periplasmic protein TolB and the outer membrane protein Pal. They form a network linking the inner and outer membranes and the peptidoglycan layer.</text>
</comment>
<keyword evidence="12" id="KW-1185">Reference proteome</keyword>
<keyword evidence="3 10" id="KW-1003">Cell membrane</keyword>
<comment type="caution">
    <text evidence="11">The sequence shown here is derived from an EMBL/GenBank/DDBJ whole genome shotgun (WGS) entry which is preliminary data.</text>
</comment>
<dbReference type="Pfam" id="PF02472">
    <property type="entry name" value="ExbD"/>
    <property type="match status" value="1"/>
</dbReference>
<dbReference type="PANTHER" id="PTHR30558:SF7">
    <property type="entry name" value="TOL-PAL SYSTEM PROTEIN TOLR"/>
    <property type="match status" value="1"/>
</dbReference>
<keyword evidence="4 10" id="KW-0997">Cell inner membrane</keyword>
<dbReference type="EMBL" id="MWIO01000082">
    <property type="protein sequence ID" value="THD04182.1"/>
    <property type="molecule type" value="Genomic_DNA"/>
</dbReference>
<feature type="transmembrane region" description="Helical" evidence="10">
    <location>
        <begin position="21"/>
        <end position="39"/>
    </location>
</feature>
<evidence type="ECO:0000256" key="7">
    <source>
        <dbReference type="ARBA" id="ARBA00022989"/>
    </source>
</evidence>
<gene>
    <name evidence="10" type="primary">tolR</name>
    <name evidence="11" type="ORF">B1991_17760</name>
</gene>
<dbReference type="GO" id="GO:0051301">
    <property type="term" value="P:cell division"/>
    <property type="evidence" value="ECO:0007669"/>
    <property type="project" value="UniProtKB-UniRule"/>
</dbReference>
<keyword evidence="9 10" id="KW-0131">Cell cycle</keyword>
<dbReference type="GO" id="GO:0015031">
    <property type="term" value="P:protein transport"/>
    <property type="evidence" value="ECO:0007669"/>
    <property type="project" value="InterPro"/>
</dbReference>
<evidence type="ECO:0000256" key="8">
    <source>
        <dbReference type="ARBA" id="ARBA00023136"/>
    </source>
</evidence>
<organism evidence="11 12">
    <name type="scientific">Rhodanobacter lindaniclasticus</name>
    <dbReference type="NCBI Taxonomy" id="75310"/>
    <lineage>
        <taxon>Bacteria</taxon>
        <taxon>Pseudomonadati</taxon>
        <taxon>Pseudomonadota</taxon>
        <taxon>Gammaproteobacteria</taxon>
        <taxon>Lysobacterales</taxon>
        <taxon>Rhodanobacteraceae</taxon>
        <taxon>Rhodanobacter</taxon>
    </lineage>
</organism>
<protein>
    <recommendedName>
        <fullName evidence="10">Tol-Pal system protein TolR</fullName>
    </recommendedName>
</protein>
<dbReference type="GO" id="GO:0005886">
    <property type="term" value="C:plasma membrane"/>
    <property type="evidence" value="ECO:0007669"/>
    <property type="project" value="UniProtKB-SubCell"/>
</dbReference>
<evidence type="ECO:0000256" key="10">
    <source>
        <dbReference type="HAMAP-Rule" id="MF_02203"/>
    </source>
</evidence>
<dbReference type="RefSeq" id="WP_136260022.1">
    <property type="nucleotide sequence ID" value="NZ_MWIO01000082.1"/>
</dbReference>
<dbReference type="OrthoDB" id="9798629at2"/>
<evidence type="ECO:0000313" key="11">
    <source>
        <dbReference type="EMBL" id="THD04182.1"/>
    </source>
</evidence>
<evidence type="ECO:0000256" key="5">
    <source>
        <dbReference type="ARBA" id="ARBA00022618"/>
    </source>
</evidence>
<dbReference type="GO" id="GO:0022857">
    <property type="term" value="F:transmembrane transporter activity"/>
    <property type="evidence" value="ECO:0007669"/>
    <property type="project" value="InterPro"/>
</dbReference>
<dbReference type="NCBIfam" id="TIGR02801">
    <property type="entry name" value="tolR"/>
    <property type="match status" value="1"/>
</dbReference>
<dbReference type="HAMAP" id="MF_02203">
    <property type="entry name" value="TolR"/>
    <property type="match status" value="1"/>
</dbReference>
<dbReference type="InterPro" id="IPR014168">
    <property type="entry name" value="Tol-Pal_TolR"/>
</dbReference>
<sequence length="154" mass="16604">MRTSGRHKRYKLKSEINVVPYIDVMLVLLIIFMVTTPMLNNSVDVQLPQSDAKSLQQKKDPVLVSVLQDGQLYLTLSGAKKELVDEDTLKLKVGAFVRENPQVNVLVGGDERGSYGGVFKVLADLQAAGVAKVGLMGQPGPANEPGKGASDGRK</sequence>
<comment type="function">
    <text evidence="10">Part of the Tol-Pal system, which plays a role in outer membrane invagination during cell division and is important for maintaining outer membrane integrity.</text>
</comment>
<comment type="similarity">
    <text evidence="2 10">Belongs to the ExbD/TolR family.</text>
</comment>
<evidence type="ECO:0000256" key="1">
    <source>
        <dbReference type="ARBA" id="ARBA00004162"/>
    </source>
</evidence>
<evidence type="ECO:0000256" key="6">
    <source>
        <dbReference type="ARBA" id="ARBA00022692"/>
    </source>
</evidence>
<keyword evidence="5 10" id="KW-0132">Cell division</keyword>
<accession>A0A4S3K7J0</accession>
<comment type="subcellular location">
    <subcellularLocation>
        <location evidence="10">Cell inner membrane</location>
        <topology evidence="10">Single-pass membrane protein</topology>
    </subcellularLocation>
    <subcellularLocation>
        <location evidence="1">Cell membrane</location>
        <topology evidence="1">Single-pass membrane protein</topology>
    </subcellularLocation>
</comment>
<dbReference type="Proteomes" id="UP000306317">
    <property type="component" value="Unassembled WGS sequence"/>
</dbReference>
<evidence type="ECO:0000256" key="2">
    <source>
        <dbReference type="ARBA" id="ARBA00005811"/>
    </source>
</evidence>
<evidence type="ECO:0000256" key="3">
    <source>
        <dbReference type="ARBA" id="ARBA00022475"/>
    </source>
</evidence>
<proteinExistence type="inferred from homology"/>
<dbReference type="AlphaFoldDB" id="A0A4S3K7J0"/>
<evidence type="ECO:0000313" key="12">
    <source>
        <dbReference type="Proteomes" id="UP000306317"/>
    </source>
</evidence>
<evidence type="ECO:0000256" key="9">
    <source>
        <dbReference type="ARBA" id="ARBA00023306"/>
    </source>
</evidence>
<keyword evidence="7 10" id="KW-1133">Transmembrane helix</keyword>
<dbReference type="Gene3D" id="3.30.420.270">
    <property type="match status" value="1"/>
</dbReference>
<dbReference type="PANTHER" id="PTHR30558">
    <property type="entry name" value="EXBD MEMBRANE COMPONENT OF PMF-DRIVEN MACROMOLECULE IMPORT SYSTEM"/>
    <property type="match status" value="1"/>
</dbReference>
<name>A0A4S3K7J0_9GAMM</name>
<keyword evidence="8 10" id="KW-0472">Membrane</keyword>
<evidence type="ECO:0000256" key="4">
    <source>
        <dbReference type="ARBA" id="ARBA00022519"/>
    </source>
</evidence>
<dbReference type="InterPro" id="IPR003400">
    <property type="entry name" value="ExbD"/>
</dbReference>